<sequence>MTWICHVLRELGISLPVTPELYGDNLSSVYLTANPAFHKRSKHFEFDYHYVRERVALGSLMVKHIPAHQEIADIFTKSLPCQTFCDLRYKLGVDTPPTPRLRGSIRETAQNGNVLQEKTSQQLNGVASVNGPAKETKIAAQMLTTPSKETTPCTVQRSSPMACNDKENRGTMTKACTEKVNLSNQFSALDDLETTR</sequence>
<evidence type="ECO:0000313" key="2">
    <source>
        <dbReference type="Proteomes" id="UP000078284"/>
    </source>
</evidence>
<dbReference type="Proteomes" id="UP000078284">
    <property type="component" value="Chromosome 5"/>
</dbReference>
<evidence type="ECO:0000313" key="1">
    <source>
        <dbReference type="EMBL" id="OAO90056.1"/>
    </source>
</evidence>
<proteinExistence type="predicted"/>
<protein>
    <submittedName>
        <fullName evidence="1">Uncharacterized protein</fullName>
    </submittedName>
</protein>
<accession>A0A178U8A0</accession>
<reference evidence="2" key="1">
    <citation type="journal article" date="2016" name="Proc. Natl. Acad. Sci. U.S.A.">
        <title>Chromosome-level assembly of Arabidopsis thaliana Ler reveals the extent of translocation and inversion polymorphisms.</title>
        <authorList>
            <person name="Zapata L."/>
            <person name="Ding J."/>
            <person name="Willing E.M."/>
            <person name="Hartwig B."/>
            <person name="Bezdan D."/>
            <person name="Jiao W.B."/>
            <person name="Patel V."/>
            <person name="Velikkakam James G."/>
            <person name="Koornneef M."/>
            <person name="Ossowski S."/>
            <person name="Schneeberger K."/>
        </authorList>
    </citation>
    <scope>NUCLEOTIDE SEQUENCE [LARGE SCALE GENOMIC DNA]</scope>
    <source>
        <strain evidence="2">cv. Landsberg erecta</strain>
    </source>
</reference>
<gene>
    <name evidence="1" type="ordered locus">AXX17_At5g38060</name>
</gene>
<comment type="caution">
    <text evidence="1">The sequence shown here is derived from an EMBL/GenBank/DDBJ whole genome shotgun (WGS) entry which is preliminary data.</text>
</comment>
<dbReference type="AlphaFoldDB" id="A0A178U8A0"/>
<dbReference type="EMBL" id="LUHQ01000005">
    <property type="protein sequence ID" value="OAO90056.1"/>
    <property type="molecule type" value="Genomic_DNA"/>
</dbReference>
<dbReference type="CDD" id="cd09272">
    <property type="entry name" value="RNase_HI_RT_Ty1"/>
    <property type="match status" value="1"/>
</dbReference>
<name>A0A178U8A0_ARATH</name>
<organism evidence="1 2">
    <name type="scientific">Arabidopsis thaliana</name>
    <name type="common">Mouse-ear cress</name>
    <dbReference type="NCBI Taxonomy" id="3702"/>
    <lineage>
        <taxon>Eukaryota</taxon>
        <taxon>Viridiplantae</taxon>
        <taxon>Streptophyta</taxon>
        <taxon>Embryophyta</taxon>
        <taxon>Tracheophyta</taxon>
        <taxon>Spermatophyta</taxon>
        <taxon>Magnoliopsida</taxon>
        <taxon>eudicotyledons</taxon>
        <taxon>Gunneridae</taxon>
        <taxon>Pentapetalae</taxon>
        <taxon>rosids</taxon>
        <taxon>malvids</taxon>
        <taxon>Brassicales</taxon>
        <taxon>Brassicaceae</taxon>
        <taxon>Camelineae</taxon>
        <taxon>Arabidopsis</taxon>
    </lineage>
</organism>